<dbReference type="Proteomes" id="UP000887569">
    <property type="component" value="Unplaced"/>
</dbReference>
<sequence length="71" mass="7799">MKIIAVALIVVLIFTANASPPMDNSVDQGVKRDLCNGRCLRMKCILGASCKQRSGQWVCMCNRPKDVKSTD</sequence>
<evidence type="ECO:0000313" key="2">
    <source>
        <dbReference type="Proteomes" id="UP000887569"/>
    </source>
</evidence>
<dbReference type="WBParaSite" id="PgR094_g017_t01">
    <property type="protein sequence ID" value="PgR094_g017_t01"/>
    <property type="gene ID" value="PgR094_g017"/>
</dbReference>
<accession>A0A915C7B4</accession>
<keyword evidence="2" id="KW-1185">Reference proteome</keyword>
<evidence type="ECO:0000313" key="4">
    <source>
        <dbReference type="WBParaSite" id="PgR094_g017_t02"/>
    </source>
</evidence>
<evidence type="ECO:0000313" key="3">
    <source>
        <dbReference type="WBParaSite" id="PgR094_g017_t01"/>
    </source>
</evidence>
<organism evidence="2 4">
    <name type="scientific">Parascaris univalens</name>
    <name type="common">Nematode worm</name>
    <dbReference type="NCBI Taxonomy" id="6257"/>
    <lineage>
        <taxon>Eukaryota</taxon>
        <taxon>Metazoa</taxon>
        <taxon>Ecdysozoa</taxon>
        <taxon>Nematoda</taxon>
        <taxon>Chromadorea</taxon>
        <taxon>Rhabditida</taxon>
        <taxon>Spirurina</taxon>
        <taxon>Ascaridomorpha</taxon>
        <taxon>Ascaridoidea</taxon>
        <taxon>Ascarididae</taxon>
        <taxon>Parascaris</taxon>
    </lineage>
</organism>
<dbReference type="AlphaFoldDB" id="A0A915C7B4"/>
<feature type="signal peptide" evidence="1">
    <location>
        <begin position="1"/>
        <end position="18"/>
    </location>
</feature>
<dbReference type="WBParaSite" id="PgR094_g017_t02">
    <property type="protein sequence ID" value="PgR094_g017_t02"/>
    <property type="gene ID" value="PgR094_g017"/>
</dbReference>
<protein>
    <submittedName>
        <fullName evidence="3 4">Uncharacterized protein</fullName>
    </submittedName>
</protein>
<evidence type="ECO:0000256" key="1">
    <source>
        <dbReference type="SAM" id="SignalP"/>
    </source>
</evidence>
<name>A0A915C7B4_PARUN</name>
<keyword evidence="1" id="KW-0732">Signal</keyword>
<reference evidence="3 4" key="1">
    <citation type="submission" date="2022-11" db="UniProtKB">
        <authorList>
            <consortium name="WormBaseParasite"/>
        </authorList>
    </citation>
    <scope>IDENTIFICATION</scope>
</reference>
<feature type="chain" id="PRO_5038276153" evidence="1">
    <location>
        <begin position="19"/>
        <end position="71"/>
    </location>
</feature>
<proteinExistence type="predicted"/>